<accession>A0AAV5LXR4</accession>
<organism evidence="2 3">
    <name type="scientific">Rubroshorea leprosula</name>
    <dbReference type="NCBI Taxonomy" id="152421"/>
    <lineage>
        <taxon>Eukaryota</taxon>
        <taxon>Viridiplantae</taxon>
        <taxon>Streptophyta</taxon>
        <taxon>Embryophyta</taxon>
        <taxon>Tracheophyta</taxon>
        <taxon>Spermatophyta</taxon>
        <taxon>Magnoliopsida</taxon>
        <taxon>eudicotyledons</taxon>
        <taxon>Gunneridae</taxon>
        <taxon>Pentapetalae</taxon>
        <taxon>rosids</taxon>
        <taxon>malvids</taxon>
        <taxon>Malvales</taxon>
        <taxon>Dipterocarpaceae</taxon>
        <taxon>Rubroshorea</taxon>
    </lineage>
</organism>
<keyword evidence="3" id="KW-1185">Reference proteome</keyword>
<proteinExistence type="predicted"/>
<comment type="caution">
    <text evidence="2">The sequence shown here is derived from an EMBL/GenBank/DDBJ whole genome shotgun (WGS) entry which is preliminary data.</text>
</comment>
<evidence type="ECO:0000313" key="3">
    <source>
        <dbReference type="Proteomes" id="UP001054252"/>
    </source>
</evidence>
<dbReference type="EMBL" id="BPVZ01000157">
    <property type="protein sequence ID" value="GKV42308.1"/>
    <property type="molecule type" value="Genomic_DNA"/>
</dbReference>
<protein>
    <submittedName>
        <fullName evidence="2">Uncharacterized protein</fullName>
    </submittedName>
</protein>
<evidence type="ECO:0000313" key="2">
    <source>
        <dbReference type="EMBL" id="GKV42308.1"/>
    </source>
</evidence>
<dbReference type="AlphaFoldDB" id="A0AAV5LXR4"/>
<sequence length="225" mass="25225">MAEEGHLRSQKRASLISQHTAGLLKSTPDSSRAESKHLADHRRQTIATYLLGQIRSALHQNVYFLKVIRTRPVIHRILTKIASGAARTAPLEHRNDFVETTFANILLYVSSTESNCSNLKQALPEDLGSSGKPEIGFPRGTSKLGSLGEPRNWVLKGNPKLGSLREPRNWVLKRTQTWVVQKGKRRKKREGEGKKKKKKGGGGKRRKKSWAKQSLLVPNLRGFLP</sequence>
<feature type="region of interest" description="Disordered" evidence="1">
    <location>
        <begin position="125"/>
        <end position="151"/>
    </location>
</feature>
<evidence type="ECO:0000256" key="1">
    <source>
        <dbReference type="SAM" id="MobiDB-lite"/>
    </source>
</evidence>
<reference evidence="2 3" key="1">
    <citation type="journal article" date="2021" name="Commun. Biol.">
        <title>The genome of Shorea leprosula (Dipterocarpaceae) highlights the ecological relevance of drought in aseasonal tropical rainforests.</title>
        <authorList>
            <person name="Ng K.K.S."/>
            <person name="Kobayashi M.J."/>
            <person name="Fawcett J.A."/>
            <person name="Hatakeyama M."/>
            <person name="Paape T."/>
            <person name="Ng C.H."/>
            <person name="Ang C.C."/>
            <person name="Tnah L.H."/>
            <person name="Lee C.T."/>
            <person name="Nishiyama T."/>
            <person name="Sese J."/>
            <person name="O'Brien M.J."/>
            <person name="Copetti D."/>
            <person name="Mohd Noor M.I."/>
            <person name="Ong R.C."/>
            <person name="Putra M."/>
            <person name="Sireger I.Z."/>
            <person name="Indrioko S."/>
            <person name="Kosugi Y."/>
            <person name="Izuno A."/>
            <person name="Isagi Y."/>
            <person name="Lee S.L."/>
            <person name="Shimizu K.K."/>
        </authorList>
    </citation>
    <scope>NUCLEOTIDE SEQUENCE [LARGE SCALE GENOMIC DNA]</scope>
    <source>
        <strain evidence="2">214</strain>
    </source>
</reference>
<name>A0AAV5LXR4_9ROSI</name>
<feature type="compositionally biased region" description="Basic residues" evidence="1">
    <location>
        <begin position="182"/>
        <end position="210"/>
    </location>
</feature>
<gene>
    <name evidence="2" type="ORF">SLEP1_g49721</name>
</gene>
<feature type="region of interest" description="Disordered" evidence="1">
    <location>
        <begin position="175"/>
        <end position="225"/>
    </location>
</feature>
<dbReference type="Proteomes" id="UP001054252">
    <property type="component" value="Unassembled WGS sequence"/>
</dbReference>